<dbReference type="Proteomes" id="UP000479300">
    <property type="component" value="Unassembled WGS sequence"/>
</dbReference>
<evidence type="ECO:0000313" key="2">
    <source>
        <dbReference type="Proteomes" id="UP000479300"/>
    </source>
</evidence>
<sequence>MDKNQYSEKWQMRFAFFEQNGAPKTPEHKAAMKVEPYMRRILLNMNFIAFFFGFIYFFVLGLWRKNLTLFGVGVGVGVGVVVIIILEIMESVLSIYIPPAVDMGIKFAFSAIWGTTANYAYYLKEKVNSQSWNPFEGLF</sequence>
<dbReference type="AlphaFoldDB" id="A0A6L9JIS3"/>
<protein>
    <submittedName>
        <fullName evidence="1">DUF2628 domain-containing protein</fullName>
    </submittedName>
</protein>
<dbReference type="Pfam" id="PF10947">
    <property type="entry name" value="DUF2628"/>
    <property type="match status" value="1"/>
</dbReference>
<dbReference type="InterPro" id="IPR024399">
    <property type="entry name" value="DUF2628"/>
</dbReference>
<organism evidence="1 2">
    <name type="scientific">Photorhabdus laumondii subsp. laumondii</name>
    <name type="common">Photorhabdus luminescens subsp. laumondii</name>
    <dbReference type="NCBI Taxonomy" id="141679"/>
    <lineage>
        <taxon>Bacteria</taxon>
        <taxon>Pseudomonadati</taxon>
        <taxon>Pseudomonadota</taxon>
        <taxon>Gammaproteobacteria</taxon>
        <taxon>Enterobacterales</taxon>
        <taxon>Morganellaceae</taxon>
        <taxon>Photorhabdus</taxon>
    </lineage>
</organism>
<gene>
    <name evidence="1" type="ORF">GPY51_09710</name>
</gene>
<dbReference type="EMBL" id="WSFA01000018">
    <property type="protein sequence ID" value="NDL39047.1"/>
    <property type="molecule type" value="Genomic_DNA"/>
</dbReference>
<accession>A0A6L9JIS3</accession>
<name>A0A6L9JIS3_PHOLM</name>
<evidence type="ECO:0000313" key="1">
    <source>
        <dbReference type="EMBL" id="NDL39047.1"/>
    </source>
</evidence>
<comment type="caution">
    <text evidence="1">The sequence shown here is derived from an EMBL/GenBank/DDBJ whole genome shotgun (WGS) entry which is preliminary data.</text>
</comment>
<proteinExistence type="predicted"/>
<dbReference type="RefSeq" id="WP_112871994.1">
    <property type="nucleotide sequence ID" value="NZ_CAWPHK010000017.1"/>
</dbReference>
<reference evidence="1 2" key="1">
    <citation type="submission" date="2019-12" db="EMBL/GenBank/DDBJ databases">
        <title>Engineering Photorhabdus to improve their lethality against agricultural pests.</title>
        <authorList>
            <person name="Machado R.A.R."/>
        </authorList>
    </citation>
    <scope>NUCLEOTIDE SEQUENCE [LARGE SCALE GENOMIC DNA]</scope>
    <source>
        <strain evidence="1 2">EN01</strain>
    </source>
</reference>